<proteinExistence type="predicted"/>
<sequence>DVGWLCNSDSFKHRNDHFIVGKARTKSFCVVFPTFKILCLFKVSVCLNCTFNGGGTCSIDF</sequence>
<reference evidence="1" key="2">
    <citation type="submission" date="2025-08" db="UniProtKB">
        <authorList>
            <consortium name="Ensembl"/>
        </authorList>
    </citation>
    <scope>IDENTIFICATION</scope>
</reference>
<accession>A0A4W6DJF0</accession>
<dbReference type="InParanoid" id="A0A4W6DJF0"/>
<evidence type="ECO:0000313" key="1">
    <source>
        <dbReference type="Ensembl" id="ENSLCAP00010025001.1"/>
    </source>
</evidence>
<reference evidence="1" key="3">
    <citation type="submission" date="2025-09" db="UniProtKB">
        <authorList>
            <consortium name="Ensembl"/>
        </authorList>
    </citation>
    <scope>IDENTIFICATION</scope>
</reference>
<protein>
    <submittedName>
        <fullName evidence="1">Uncharacterized protein</fullName>
    </submittedName>
</protein>
<reference evidence="2" key="1">
    <citation type="submission" date="2015-09" db="EMBL/GenBank/DDBJ databases">
        <authorList>
            <person name="Sai Rama Sridatta P."/>
        </authorList>
    </citation>
    <scope>NUCLEOTIDE SEQUENCE [LARGE SCALE GENOMIC DNA]</scope>
</reference>
<keyword evidence="2" id="KW-1185">Reference proteome</keyword>
<evidence type="ECO:0000313" key="2">
    <source>
        <dbReference type="Proteomes" id="UP000314980"/>
    </source>
</evidence>
<name>A0A4W6DJF0_LATCA</name>
<dbReference type="Proteomes" id="UP000314980">
    <property type="component" value="Unassembled WGS sequence"/>
</dbReference>
<organism evidence="1 2">
    <name type="scientific">Lates calcarifer</name>
    <name type="common">Barramundi</name>
    <name type="synonym">Holocentrus calcarifer</name>
    <dbReference type="NCBI Taxonomy" id="8187"/>
    <lineage>
        <taxon>Eukaryota</taxon>
        <taxon>Metazoa</taxon>
        <taxon>Chordata</taxon>
        <taxon>Craniata</taxon>
        <taxon>Vertebrata</taxon>
        <taxon>Euteleostomi</taxon>
        <taxon>Actinopterygii</taxon>
        <taxon>Neopterygii</taxon>
        <taxon>Teleostei</taxon>
        <taxon>Neoteleostei</taxon>
        <taxon>Acanthomorphata</taxon>
        <taxon>Carangaria</taxon>
        <taxon>Carangaria incertae sedis</taxon>
        <taxon>Centropomidae</taxon>
        <taxon>Lates</taxon>
    </lineage>
</organism>
<dbReference type="Ensembl" id="ENSLCAT00010025545.1">
    <property type="protein sequence ID" value="ENSLCAP00010025001.1"/>
    <property type="gene ID" value="ENSLCAG00010011709.1"/>
</dbReference>
<dbReference type="AlphaFoldDB" id="A0A4W6DJF0"/>